<organism evidence="1 2">
    <name type="scientific">Ditylenchus destructor</name>
    <dbReference type="NCBI Taxonomy" id="166010"/>
    <lineage>
        <taxon>Eukaryota</taxon>
        <taxon>Metazoa</taxon>
        <taxon>Ecdysozoa</taxon>
        <taxon>Nematoda</taxon>
        <taxon>Chromadorea</taxon>
        <taxon>Rhabditida</taxon>
        <taxon>Tylenchina</taxon>
        <taxon>Tylenchomorpha</taxon>
        <taxon>Sphaerularioidea</taxon>
        <taxon>Anguinidae</taxon>
        <taxon>Anguininae</taxon>
        <taxon>Ditylenchus</taxon>
    </lineage>
</organism>
<evidence type="ECO:0000313" key="2">
    <source>
        <dbReference type="Proteomes" id="UP001201812"/>
    </source>
</evidence>
<dbReference type="EMBL" id="JAKKPZ010000109">
    <property type="protein sequence ID" value="KAI1701883.1"/>
    <property type="molecule type" value="Genomic_DNA"/>
</dbReference>
<keyword evidence="2" id="KW-1185">Reference proteome</keyword>
<gene>
    <name evidence="1" type="ORF">DdX_15830</name>
</gene>
<comment type="caution">
    <text evidence="1">The sequence shown here is derived from an EMBL/GenBank/DDBJ whole genome shotgun (WGS) entry which is preliminary data.</text>
</comment>
<reference evidence="1" key="1">
    <citation type="submission" date="2022-01" db="EMBL/GenBank/DDBJ databases">
        <title>Genome Sequence Resource for Two Populations of Ditylenchus destructor, the Migratory Endoparasitic Phytonematode.</title>
        <authorList>
            <person name="Zhang H."/>
            <person name="Lin R."/>
            <person name="Xie B."/>
        </authorList>
    </citation>
    <scope>NUCLEOTIDE SEQUENCE</scope>
    <source>
        <strain evidence="1">BazhouSP</strain>
    </source>
</reference>
<accession>A0AAD4MPL8</accession>
<dbReference type="AlphaFoldDB" id="A0AAD4MPL8"/>
<evidence type="ECO:0000313" key="1">
    <source>
        <dbReference type="EMBL" id="KAI1701883.1"/>
    </source>
</evidence>
<protein>
    <submittedName>
        <fullName evidence="1">Uncharacterized protein</fullName>
    </submittedName>
</protein>
<dbReference type="Proteomes" id="UP001201812">
    <property type="component" value="Unassembled WGS sequence"/>
</dbReference>
<name>A0AAD4MPL8_9BILA</name>
<sequence>MTLDTMSQTLRNLEKFILSAKRNAKIDERVGQFLKTLIPTRWYSELDLAESFINNVHAITLAIENCGDAQLGMNFAQIAQSIATSDPTWMF</sequence>
<proteinExistence type="predicted"/>